<dbReference type="GO" id="GO:0008270">
    <property type="term" value="F:zinc ion binding"/>
    <property type="evidence" value="ECO:0007669"/>
    <property type="project" value="InterPro"/>
</dbReference>
<dbReference type="InParanoid" id="A0A2P5BE96"/>
<sequence length="114" mass="13518">NNIQNQLPKWKKKKFHTGKDYEIWAIRIYEHHCILCNLISPLVPVAVFFVIDFVATSSVVDFVAKIWICRFCFHRNQLPHQYTSISIDDLKVLKKQKIKEGDSVLHQIFQHIKQ</sequence>
<dbReference type="InterPro" id="IPR036174">
    <property type="entry name" value="Znf_Sec23_Sec24_sf"/>
</dbReference>
<organism evidence="2 3">
    <name type="scientific">Trema orientale</name>
    <name type="common">Charcoal tree</name>
    <name type="synonym">Celtis orientalis</name>
    <dbReference type="NCBI Taxonomy" id="63057"/>
    <lineage>
        <taxon>Eukaryota</taxon>
        <taxon>Viridiplantae</taxon>
        <taxon>Streptophyta</taxon>
        <taxon>Embryophyta</taxon>
        <taxon>Tracheophyta</taxon>
        <taxon>Spermatophyta</taxon>
        <taxon>Magnoliopsida</taxon>
        <taxon>eudicotyledons</taxon>
        <taxon>Gunneridae</taxon>
        <taxon>Pentapetalae</taxon>
        <taxon>rosids</taxon>
        <taxon>fabids</taxon>
        <taxon>Rosales</taxon>
        <taxon>Cannabaceae</taxon>
        <taxon>Trema</taxon>
    </lineage>
</organism>
<protein>
    <submittedName>
        <fullName evidence="2">Zinc finger, Sec23/Sec24-type</fullName>
    </submittedName>
</protein>
<name>A0A2P5BE96_TREOI</name>
<dbReference type="OrthoDB" id="10256289at2759"/>
<evidence type="ECO:0000313" key="2">
    <source>
        <dbReference type="EMBL" id="PON47121.1"/>
    </source>
</evidence>
<dbReference type="Proteomes" id="UP000237000">
    <property type="component" value="Unassembled WGS sequence"/>
</dbReference>
<dbReference type="GO" id="GO:0030127">
    <property type="term" value="C:COPII vesicle coat"/>
    <property type="evidence" value="ECO:0007669"/>
    <property type="project" value="InterPro"/>
</dbReference>
<evidence type="ECO:0000313" key="3">
    <source>
        <dbReference type="Proteomes" id="UP000237000"/>
    </source>
</evidence>
<dbReference type="SUPFAM" id="SSF82919">
    <property type="entry name" value="Zn-finger domain of Sec23/24"/>
    <property type="match status" value="1"/>
</dbReference>
<comment type="caution">
    <text evidence="2">The sequence shown here is derived from an EMBL/GenBank/DDBJ whole genome shotgun (WGS) entry which is preliminary data.</text>
</comment>
<proteinExistence type="predicted"/>
<feature type="domain" description="Zinc finger Sec23/Sec24-type" evidence="1">
    <location>
        <begin position="59"/>
        <end position="82"/>
    </location>
</feature>
<dbReference type="InterPro" id="IPR006895">
    <property type="entry name" value="Znf_Sec23_Sec24"/>
</dbReference>
<dbReference type="EMBL" id="JXTC01000540">
    <property type="protein sequence ID" value="PON47121.1"/>
    <property type="molecule type" value="Genomic_DNA"/>
</dbReference>
<dbReference type="GO" id="GO:0006888">
    <property type="term" value="P:endoplasmic reticulum to Golgi vesicle-mediated transport"/>
    <property type="evidence" value="ECO:0007669"/>
    <property type="project" value="InterPro"/>
</dbReference>
<evidence type="ECO:0000259" key="1">
    <source>
        <dbReference type="Pfam" id="PF04810"/>
    </source>
</evidence>
<feature type="non-terminal residue" evidence="2">
    <location>
        <position position="1"/>
    </location>
</feature>
<accession>A0A2P5BE96</accession>
<keyword evidence="3" id="KW-1185">Reference proteome</keyword>
<dbReference type="GO" id="GO:0006886">
    <property type="term" value="P:intracellular protein transport"/>
    <property type="evidence" value="ECO:0007669"/>
    <property type="project" value="InterPro"/>
</dbReference>
<dbReference type="Pfam" id="PF04810">
    <property type="entry name" value="zf-Sec23_Sec24"/>
    <property type="match status" value="1"/>
</dbReference>
<reference evidence="3" key="1">
    <citation type="submission" date="2016-06" db="EMBL/GenBank/DDBJ databases">
        <title>Parallel loss of symbiosis genes in relatives of nitrogen-fixing non-legume Parasponia.</title>
        <authorList>
            <person name="Van Velzen R."/>
            <person name="Holmer R."/>
            <person name="Bu F."/>
            <person name="Rutten L."/>
            <person name="Van Zeijl A."/>
            <person name="Liu W."/>
            <person name="Santuari L."/>
            <person name="Cao Q."/>
            <person name="Sharma T."/>
            <person name="Shen D."/>
            <person name="Roswanjaya Y."/>
            <person name="Wardhani T."/>
            <person name="Kalhor M.S."/>
            <person name="Jansen J."/>
            <person name="Van den Hoogen J."/>
            <person name="Gungor B."/>
            <person name="Hartog M."/>
            <person name="Hontelez J."/>
            <person name="Verver J."/>
            <person name="Yang W.-C."/>
            <person name="Schijlen E."/>
            <person name="Repin R."/>
            <person name="Schilthuizen M."/>
            <person name="Schranz E."/>
            <person name="Heidstra R."/>
            <person name="Miyata K."/>
            <person name="Fedorova E."/>
            <person name="Kohlen W."/>
            <person name="Bisseling T."/>
            <person name="Smit S."/>
            <person name="Geurts R."/>
        </authorList>
    </citation>
    <scope>NUCLEOTIDE SEQUENCE [LARGE SCALE GENOMIC DNA]</scope>
    <source>
        <strain evidence="3">cv. RG33-2</strain>
    </source>
</reference>
<dbReference type="Gene3D" id="2.30.30.380">
    <property type="entry name" value="Zn-finger domain of Sec23/24"/>
    <property type="match status" value="1"/>
</dbReference>
<gene>
    <name evidence="2" type="ORF">TorRG33x02_324140</name>
</gene>
<dbReference type="AlphaFoldDB" id="A0A2P5BE96"/>